<dbReference type="InterPro" id="IPR013144">
    <property type="entry name" value="CRA_dom"/>
</dbReference>
<evidence type="ECO:0000313" key="4">
    <source>
        <dbReference type="EMBL" id="KIL70599.1"/>
    </source>
</evidence>
<evidence type="ECO:0000256" key="1">
    <source>
        <dbReference type="SAM" id="MobiDB-lite"/>
    </source>
</evidence>
<dbReference type="SMART" id="SM00667">
    <property type="entry name" value="LisH"/>
    <property type="match status" value="1"/>
</dbReference>
<dbReference type="SMART" id="SM00757">
    <property type="entry name" value="CRA"/>
    <property type="match status" value="1"/>
</dbReference>
<dbReference type="InterPro" id="IPR006595">
    <property type="entry name" value="CTLH_C"/>
</dbReference>
<evidence type="ECO:0000259" key="2">
    <source>
        <dbReference type="PROSITE" id="PS50188"/>
    </source>
</evidence>
<accession>A0A0C2TTG6</accession>
<gene>
    <name evidence="4" type="ORF">M378DRAFT_183229</name>
</gene>
<dbReference type="EMBL" id="KN818223">
    <property type="protein sequence ID" value="KIL70599.1"/>
    <property type="molecule type" value="Genomic_DNA"/>
</dbReference>
<sequence length="568" mass="62492">MSPSTDSDDESNASPPREPPPVPPASVLASDQILRLPTRWSDQMKYSSLSISADGRDLTVNGSTSNGDRDAAAARTSHPIPPACGIYYYEVSILSKGQKGHISIGFAGRDVKLNRLPGWEQNSWGYHADDGFSYAAEKTNPYGPTYSTNDVIGCGIDFTAHKAFFTKNGTLLGPVFDGIGKDIEIYPSVGLRHNGESVRVNFGHEPFRFDIEYHVQQQRNSTWRKILSTPVDNALLLDRSKGDENKQDDKSRYSGSVVEARTRSMMNKLVLSYLIHHGYAKTAHALQKQHASLEQSLPGLTQPISKANDHDIDMDCTSPAHDNAAMFTLEDDIERRTRIVNAVVAGDIELAISETTKYHPLVLEAEAGLMLFRLRCRKFVELVLEASELKKKNKEKQVIMEVDGTVEAEWEGMDIDDDSRVSSVDDTHTSDYIHAKAPVRSGKGRESTTASVEQALNNAIAYGQSLANDYKADTRPEVKQMFRRTFAIVAFDDPREAGGVVAEVVSPDARINLANELNQAILKSQGHPTRPALETLCRHTATCIKQLGLLGNGTAAFADMSRELLGET</sequence>
<feature type="compositionally biased region" description="Acidic residues" evidence="1">
    <location>
        <begin position="1"/>
        <end position="11"/>
    </location>
</feature>
<feature type="domain" description="CTLH" evidence="3">
    <location>
        <begin position="332"/>
        <end position="390"/>
    </location>
</feature>
<dbReference type="InParanoid" id="A0A0C2TTG6"/>
<evidence type="ECO:0008006" key="6">
    <source>
        <dbReference type="Google" id="ProtNLM"/>
    </source>
</evidence>
<dbReference type="InterPro" id="IPR050618">
    <property type="entry name" value="Ubq-SigPath_Reg"/>
</dbReference>
<dbReference type="InterPro" id="IPR001870">
    <property type="entry name" value="B30.2/SPRY"/>
</dbReference>
<dbReference type="InterPro" id="IPR043136">
    <property type="entry name" value="B30.2/SPRY_sf"/>
</dbReference>
<dbReference type="SMART" id="SM00668">
    <property type="entry name" value="CTLH"/>
    <property type="match status" value="1"/>
</dbReference>
<dbReference type="Pfam" id="PF10607">
    <property type="entry name" value="CTLH"/>
    <property type="match status" value="1"/>
</dbReference>
<dbReference type="CDD" id="cd12909">
    <property type="entry name" value="SPRY_RanBP9_10"/>
    <property type="match status" value="1"/>
</dbReference>
<protein>
    <recommendedName>
        <fullName evidence="6">SPRY-domain-containing protein</fullName>
    </recommendedName>
</protein>
<dbReference type="SUPFAM" id="SSF49899">
    <property type="entry name" value="Concanavalin A-like lectins/glucanases"/>
    <property type="match status" value="1"/>
</dbReference>
<dbReference type="Proteomes" id="UP000054549">
    <property type="component" value="Unassembled WGS sequence"/>
</dbReference>
<dbReference type="PROSITE" id="PS50188">
    <property type="entry name" value="B302_SPRY"/>
    <property type="match status" value="1"/>
</dbReference>
<feature type="region of interest" description="Disordered" evidence="1">
    <location>
        <begin position="1"/>
        <end position="30"/>
    </location>
</feature>
<dbReference type="STRING" id="946122.A0A0C2TTG6"/>
<dbReference type="PANTHER" id="PTHR12864">
    <property type="entry name" value="RAN BINDING PROTEIN 9-RELATED"/>
    <property type="match status" value="1"/>
</dbReference>
<dbReference type="PROSITE" id="PS50897">
    <property type="entry name" value="CTLH"/>
    <property type="match status" value="1"/>
</dbReference>
<keyword evidence="5" id="KW-1185">Reference proteome</keyword>
<feature type="domain" description="B30.2/SPRY" evidence="2">
    <location>
        <begin position="18"/>
        <end position="207"/>
    </location>
</feature>
<dbReference type="InterPro" id="IPR006594">
    <property type="entry name" value="LisH"/>
</dbReference>
<dbReference type="Pfam" id="PF00622">
    <property type="entry name" value="SPRY"/>
    <property type="match status" value="1"/>
</dbReference>
<dbReference type="PROSITE" id="PS50896">
    <property type="entry name" value="LISH"/>
    <property type="match status" value="1"/>
</dbReference>
<dbReference type="OrthoDB" id="25503at2759"/>
<feature type="region of interest" description="Disordered" evidence="1">
    <location>
        <begin position="55"/>
        <end position="76"/>
    </location>
</feature>
<evidence type="ECO:0000259" key="3">
    <source>
        <dbReference type="PROSITE" id="PS50897"/>
    </source>
</evidence>
<dbReference type="InterPro" id="IPR024964">
    <property type="entry name" value="CTLH/CRA"/>
</dbReference>
<dbReference type="Gene3D" id="2.60.120.920">
    <property type="match status" value="1"/>
</dbReference>
<dbReference type="SMART" id="SM00449">
    <property type="entry name" value="SPRY"/>
    <property type="match status" value="1"/>
</dbReference>
<evidence type="ECO:0000313" key="5">
    <source>
        <dbReference type="Proteomes" id="UP000054549"/>
    </source>
</evidence>
<name>A0A0C2TTG6_AMAMK</name>
<dbReference type="FunCoup" id="A0A0C2TTG6">
    <property type="interactions" value="311"/>
</dbReference>
<reference evidence="4 5" key="1">
    <citation type="submission" date="2014-04" db="EMBL/GenBank/DDBJ databases">
        <title>Evolutionary Origins and Diversification of the Mycorrhizal Mutualists.</title>
        <authorList>
            <consortium name="DOE Joint Genome Institute"/>
            <consortium name="Mycorrhizal Genomics Consortium"/>
            <person name="Kohler A."/>
            <person name="Kuo A."/>
            <person name="Nagy L.G."/>
            <person name="Floudas D."/>
            <person name="Copeland A."/>
            <person name="Barry K.W."/>
            <person name="Cichocki N."/>
            <person name="Veneault-Fourrey C."/>
            <person name="LaButti K."/>
            <person name="Lindquist E.A."/>
            <person name="Lipzen A."/>
            <person name="Lundell T."/>
            <person name="Morin E."/>
            <person name="Murat C."/>
            <person name="Riley R."/>
            <person name="Ohm R."/>
            <person name="Sun H."/>
            <person name="Tunlid A."/>
            <person name="Henrissat B."/>
            <person name="Grigoriev I.V."/>
            <person name="Hibbett D.S."/>
            <person name="Martin F."/>
        </authorList>
    </citation>
    <scope>NUCLEOTIDE SEQUENCE [LARGE SCALE GENOMIC DNA]</scope>
    <source>
        <strain evidence="4 5">Koide BX008</strain>
    </source>
</reference>
<dbReference type="AlphaFoldDB" id="A0A0C2TTG6"/>
<dbReference type="InterPro" id="IPR013320">
    <property type="entry name" value="ConA-like_dom_sf"/>
</dbReference>
<organism evidence="4 5">
    <name type="scientific">Amanita muscaria (strain Koide BX008)</name>
    <dbReference type="NCBI Taxonomy" id="946122"/>
    <lineage>
        <taxon>Eukaryota</taxon>
        <taxon>Fungi</taxon>
        <taxon>Dikarya</taxon>
        <taxon>Basidiomycota</taxon>
        <taxon>Agaricomycotina</taxon>
        <taxon>Agaricomycetes</taxon>
        <taxon>Agaricomycetidae</taxon>
        <taxon>Agaricales</taxon>
        <taxon>Pluteineae</taxon>
        <taxon>Amanitaceae</taxon>
        <taxon>Amanita</taxon>
    </lineage>
</organism>
<dbReference type="InterPro" id="IPR003877">
    <property type="entry name" value="SPRY_dom"/>
</dbReference>
<proteinExistence type="predicted"/>
<dbReference type="InterPro" id="IPR035782">
    <property type="entry name" value="SPRY_RanBP9/10"/>
</dbReference>
<dbReference type="HOGENOM" id="CLU_009129_5_0_1"/>